<evidence type="ECO:0008006" key="4">
    <source>
        <dbReference type="Google" id="ProtNLM"/>
    </source>
</evidence>
<gene>
    <name evidence="2" type="ORF">MSPICULIGERA_LOCUS8116</name>
</gene>
<dbReference type="EMBL" id="CATQJA010002088">
    <property type="protein sequence ID" value="CAJ0569646.1"/>
    <property type="molecule type" value="Genomic_DNA"/>
</dbReference>
<evidence type="ECO:0000313" key="2">
    <source>
        <dbReference type="EMBL" id="CAJ0569646.1"/>
    </source>
</evidence>
<evidence type="ECO:0000313" key="3">
    <source>
        <dbReference type="Proteomes" id="UP001177023"/>
    </source>
</evidence>
<feature type="transmembrane region" description="Helical" evidence="1">
    <location>
        <begin position="189"/>
        <end position="210"/>
    </location>
</feature>
<dbReference type="Proteomes" id="UP001177023">
    <property type="component" value="Unassembled WGS sequence"/>
</dbReference>
<evidence type="ECO:0000256" key="1">
    <source>
        <dbReference type="SAM" id="Phobius"/>
    </source>
</evidence>
<comment type="caution">
    <text evidence="2">The sequence shown here is derived from an EMBL/GenBank/DDBJ whole genome shotgun (WGS) entry which is preliminary data.</text>
</comment>
<feature type="transmembrane region" description="Helical" evidence="1">
    <location>
        <begin position="146"/>
        <end position="169"/>
    </location>
</feature>
<keyword evidence="1" id="KW-1133">Transmembrane helix</keyword>
<keyword evidence="1" id="KW-0472">Membrane</keyword>
<keyword evidence="1" id="KW-0812">Transmembrane</keyword>
<dbReference type="AlphaFoldDB" id="A0AA36CKE7"/>
<accession>A0AA36CKE7</accession>
<reference evidence="2" key="1">
    <citation type="submission" date="2023-06" db="EMBL/GenBank/DDBJ databases">
        <authorList>
            <person name="Delattre M."/>
        </authorList>
    </citation>
    <scope>NUCLEOTIDE SEQUENCE</scope>
    <source>
        <strain evidence="2">AF72</strain>
    </source>
</reference>
<organism evidence="2 3">
    <name type="scientific">Mesorhabditis spiculigera</name>
    <dbReference type="NCBI Taxonomy" id="96644"/>
    <lineage>
        <taxon>Eukaryota</taxon>
        <taxon>Metazoa</taxon>
        <taxon>Ecdysozoa</taxon>
        <taxon>Nematoda</taxon>
        <taxon>Chromadorea</taxon>
        <taxon>Rhabditida</taxon>
        <taxon>Rhabditina</taxon>
        <taxon>Rhabditomorpha</taxon>
        <taxon>Rhabditoidea</taxon>
        <taxon>Rhabditidae</taxon>
        <taxon>Mesorhabditinae</taxon>
        <taxon>Mesorhabditis</taxon>
    </lineage>
</organism>
<feature type="transmembrane region" description="Helical" evidence="1">
    <location>
        <begin position="91"/>
        <end position="111"/>
    </location>
</feature>
<feature type="non-terminal residue" evidence="2">
    <location>
        <position position="1"/>
    </location>
</feature>
<keyword evidence="3" id="KW-1185">Reference proteome</keyword>
<protein>
    <recommendedName>
        <fullName evidence="4">Transmembrane protein</fullName>
    </recommendedName>
</protein>
<sequence>MDVTANFYALKRGGGAVPLHEVHVFKLPPEATRPHASEETRLLNFAQNGRPKQEETTPVDIVVAEDGTCSVSTRAEAFLDERPNLRHHRSFIIAVVVKFFLFNCILVSILFDEGFNHLFLYAVALVYAVMLPLYALVLLAIPRQSLLLFCPALLLSLVSAFVLYLNILISFLRLASNRAGVSSGEAVHIVLDLLLVITETLLLVHLCKTFGRFMDQLQKREVNDDGEQSTASTWTINDYDDEGNSRPTEHRWTKMGIC</sequence>
<name>A0AA36CKE7_9BILA</name>
<feature type="transmembrane region" description="Helical" evidence="1">
    <location>
        <begin position="117"/>
        <end position="139"/>
    </location>
</feature>
<proteinExistence type="predicted"/>